<organism evidence="1">
    <name type="scientific">viral metagenome</name>
    <dbReference type="NCBI Taxonomy" id="1070528"/>
    <lineage>
        <taxon>unclassified sequences</taxon>
        <taxon>metagenomes</taxon>
        <taxon>organismal metagenomes</taxon>
    </lineage>
</organism>
<evidence type="ECO:0000313" key="1">
    <source>
        <dbReference type="EMBL" id="QHT76026.1"/>
    </source>
</evidence>
<dbReference type="EMBL" id="MN739886">
    <property type="protein sequence ID" value="QHT76026.1"/>
    <property type="molecule type" value="Genomic_DNA"/>
</dbReference>
<name>A0A6C0H734_9ZZZZ</name>
<reference evidence="1" key="1">
    <citation type="journal article" date="2020" name="Nature">
        <title>Giant virus diversity and host interactions through global metagenomics.</title>
        <authorList>
            <person name="Schulz F."/>
            <person name="Roux S."/>
            <person name="Paez-Espino D."/>
            <person name="Jungbluth S."/>
            <person name="Walsh D.A."/>
            <person name="Denef V.J."/>
            <person name="McMahon K.D."/>
            <person name="Konstantinidis K.T."/>
            <person name="Eloe-Fadrosh E.A."/>
            <person name="Kyrpides N.C."/>
            <person name="Woyke T."/>
        </authorList>
    </citation>
    <scope>NUCLEOTIDE SEQUENCE</scope>
    <source>
        <strain evidence="1">GVMAG-M-3300023179-71</strain>
    </source>
</reference>
<dbReference type="AlphaFoldDB" id="A0A6C0H734"/>
<sequence>MKKITNCFGMTSTADIVRNNNTGEYYIGNIYKDRKDDWNLDEYHYNVFNKPKPK</sequence>
<accession>A0A6C0H734</accession>
<proteinExistence type="predicted"/>
<protein>
    <submittedName>
        <fullName evidence="1">Uncharacterized protein</fullName>
    </submittedName>
</protein>